<evidence type="ECO:0000256" key="11">
    <source>
        <dbReference type="SAM" id="MobiDB-lite"/>
    </source>
</evidence>
<gene>
    <name evidence="13" type="ORF">Dda_6890</name>
</gene>
<evidence type="ECO:0000256" key="7">
    <source>
        <dbReference type="ARBA" id="ARBA00022840"/>
    </source>
</evidence>
<dbReference type="PANTHER" id="PTHR24223">
    <property type="entry name" value="ATP-BINDING CASSETTE SUB-FAMILY C"/>
    <property type="match status" value="1"/>
</dbReference>
<evidence type="ECO:0000256" key="8">
    <source>
        <dbReference type="ARBA" id="ARBA00022989"/>
    </source>
</evidence>
<dbReference type="InterPro" id="IPR027417">
    <property type="entry name" value="P-loop_NTPase"/>
</dbReference>
<dbReference type="FunFam" id="3.40.50.300:FF:002145">
    <property type="entry name" value="ABC transporter (MsbA subfamily)"/>
    <property type="match status" value="1"/>
</dbReference>
<keyword evidence="4" id="KW-1003">Cell membrane</keyword>
<dbReference type="Gene3D" id="1.20.1560.10">
    <property type="entry name" value="ABC transporter type 1, transmembrane domain"/>
    <property type="match status" value="1"/>
</dbReference>
<protein>
    <submittedName>
        <fullName evidence="13">ABC multidrug transporter B</fullName>
    </submittedName>
</protein>
<dbReference type="Gene3D" id="3.40.50.300">
    <property type="entry name" value="P-loop containing nucleotide triphosphate hydrolases"/>
    <property type="match status" value="2"/>
</dbReference>
<dbReference type="CDD" id="cd03244">
    <property type="entry name" value="ABCC_MRP_domain2"/>
    <property type="match status" value="1"/>
</dbReference>
<dbReference type="PANTHER" id="PTHR24223:SF399">
    <property type="entry name" value="ABC TRANSPORTER ATNG"/>
    <property type="match status" value="1"/>
</dbReference>
<sequence length="1036" mass="115874">MRIEENRAALRWRLNITVGVALSNFSSEGSKWFTFILFAIIFYTKQRKGSSDEGLNVNVLFTSLAILNIALQKLRLVIQVIPGILNAFGCFTRIEEFLAAESKLDNRLQRFDLSQVDPNSHPDETDQMAAANASTSLQGIELSTMQPVSHNRSQTLVEVAHLTAGWSQEHQVLHDISLEISTNQVTILSGPVGCGKSTLLQTLLGETTVHEGFVNLHGSFNAVAYCPQTPWLVNKSIRENIVGKSLFDVVWYKEVIRCCALLEDLKHYDNGDKTSVGSKGVSLSGGQKQRIALARAVYSKKQILILDDIFSGLDAVTEERISIRLLGPDGLLRKNRHTVILATHSVHLLPTADKVIIMDQDGSIKDQGTWAFLSTNSESLKLFRDNTKLQRTNNGNQSINDDQTMQYDAVPHGDEEFSTRTATDDTSRKTGDITVYKHYLKSVGWKHSLIFLFLMIVESVLWNVLNSEIVLRSIDLNIPAGSKVGFCGRSGSGKSSLVAALFRLLDVREGLIIVDGIDITTVPVNTLRGRFNALSQEPFFLAGSVRENLSYASVSDDEESWPSDERMLEVLARVGLKEKVSDWEGGLDASFDPEGSLSHGERQLFCLARAMLKPSTVVVLDEFTSSVDIETDNKMQHILRQHFCGQTIITVAHRLNTILDYDIVIVLEKGAIIEKGNPKDLLQQPRAIQRDCGTVKRSSDIPIYHAEAIVRSIGTWDFPKMMRLSLQFALFRTYGVPTISSLLWKTRQLAQRATAHRRYVDTSVLIIELLSFPLDSPRGQLAIERINYLHSRHKDSISNDDLLYTLALFMCQPAVFIDKYEWRKLHPVEKMGLHRFWSEVGVRMGIQGIPDSFERVYEWANAYEVKNMVPAEINAKVAVATVDILLYFVPAFIHPVALPIIHAICDARLRASFCWPDPPSYAIPLVNTIFGIRAFITRNLLLPRFSPHHGITHDPVDASVPLLQRRYYTTIWETDPWVGDMGPKGAIGKGPGNDGCEPGSFLGSGSIANNADQLKFGHDKDLRHSDTSHQERLHLK</sequence>
<keyword evidence="7" id="KW-0067">ATP-binding</keyword>
<proteinExistence type="inferred from homology"/>
<dbReference type="AlphaFoldDB" id="A0AAD6NGL0"/>
<keyword evidence="3" id="KW-0813">Transport</keyword>
<dbReference type="PROSITE" id="PS00211">
    <property type="entry name" value="ABC_TRANSPORTER_1"/>
    <property type="match status" value="2"/>
</dbReference>
<dbReference type="Pfam" id="PF00005">
    <property type="entry name" value="ABC_tran"/>
    <property type="match status" value="2"/>
</dbReference>
<keyword evidence="10" id="KW-0325">Glycoprotein</keyword>
<evidence type="ECO:0000256" key="10">
    <source>
        <dbReference type="ARBA" id="ARBA00023180"/>
    </source>
</evidence>
<keyword evidence="9" id="KW-0472">Membrane</keyword>
<evidence type="ECO:0000256" key="3">
    <source>
        <dbReference type="ARBA" id="ARBA00022448"/>
    </source>
</evidence>
<dbReference type="InterPro" id="IPR036640">
    <property type="entry name" value="ABC1_TM_sf"/>
</dbReference>
<dbReference type="CDD" id="cd03250">
    <property type="entry name" value="ABCC_MRP_domain1"/>
    <property type="match status" value="1"/>
</dbReference>
<dbReference type="GO" id="GO:0005886">
    <property type="term" value="C:plasma membrane"/>
    <property type="evidence" value="ECO:0007669"/>
    <property type="project" value="UniProtKB-SubCell"/>
</dbReference>
<organism evidence="13 14">
    <name type="scientific">Drechslerella dactyloides</name>
    <name type="common">Nematode-trapping fungus</name>
    <name type="synonym">Arthrobotrys dactyloides</name>
    <dbReference type="NCBI Taxonomy" id="74499"/>
    <lineage>
        <taxon>Eukaryota</taxon>
        <taxon>Fungi</taxon>
        <taxon>Dikarya</taxon>
        <taxon>Ascomycota</taxon>
        <taxon>Pezizomycotina</taxon>
        <taxon>Orbiliomycetes</taxon>
        <taxon>Orbiliales</taxon>
        <taxon>Orbiliaceae</taxon>
        <taxon>Drechslerella</taxon>
    </lineage>
</organism>
<comment type="similarity">
    <text evidence="2">Belongs to the ABC transporter superfamily. ABCC family. Conjugate transporter (TC 3.A.1.208) subfamily.</text>
</comment>
<feature type="region of interest" description="Disordered" evidence="11">
    <location>
        <begin position="983"/>
        <end position="1002"/>
    </location>
</feature>
<keyword evidence="8" id="KW-1133">Transmembrane helix</keyword>
<comment type="subcellular location">
    <subcellularLocation>
        <location evidence="1">Cell membrane</location>
        <topology evidence="1">Multi-pass membrane protein</topology>
    </subcellularLocation>
</comment>
<evidence type="ECO:0000256" key="9">
    <source>
        <dbReference type="ARBA" id="ARBA00023136"/>
    </source>
</evidence>
<dbReference type="InterPro" id="IPR003439">
    <property type="entry name" value="ABC_transporter-like_ATP-bd"/>
</dbReference>
<evidence type="ECO:0000256" key="6">
    <source>
        <dbReference type="ARBA" id="ARBA00022741"/>
    </source>
</evidence>
<feature type="domain" description="ABC transporter" evidence="12">
    <location>
        <begin position="157"/>
        <end position="386"/>
    </location>
</feature>
<name>A0AAD6NGL0_DREDA</name>
<accession>A0AAD6NGL0</accession>
<dbReference type="SUPFAM" id="SSF52540">
    <property type="entry name" value="P-loop containing nucleoside triphosphate hydrolases"/>
    <property type="match status" value="2"/>
</dbReference>
<dbReference type="InterPro" id="IPR050173">
    <property type="entry name" value="ABC_transporter_C-like"/>
</dbReference>
<evidence type="ECO:0000256" key="4">
    <source>
        <dbReference type="ARBA" id="ARBA00022475"/>
    </source>
</evidence>
<dbReference type="Proteomes" id="UP001221413">
    <property type="component" value="Unassembled WGS sequence"/>
</dbReference>
<keyword evidence="14" id="KW-1185">Reference proteome</keyword>
<dbReference type="SMART" id="SM00382">
    <property type="entry name" value="AAA"/>
    <property type="match status" value="2"/>
</dbReference>
<dbReference type="InterPro" id="IPR003593">
    <property type="entry name" value="AAA+_ATPase"/>
</dbReference>
<evidence type="ECO:0000313" key="13">
    <source>
        <dbReference type="EMBL" id="KAJ6258836.1"/>
    </source>
</evidence>
<evidence type="ECO:0000313" key="14">
    <source>
        <dbReference type="Proteomes" id="UP001221413"/>
    </source>
</evidence>
<dbReference type="GO" id="GO:0042626">
    <property type="term" value="F:ATPase-coupled transmembrane transporter activity"/>
    <property type="evidence" value="ECO:0007669"/>
    <property type="project" value="TreeGrafter"/>
</dbReference>
<dbReference type="GO" id="GO:0005524">
    <property type="term" value="F:ATP binding"/>
    <property type="evidence" value="ECO:0007669"/>
    <property type="project" value="UniProtKB-KW"/>
</dbReference>
<dbReference type="PROSITE" id="PS50893">
    <property type="entry name" value="ABC_TRANSPORTER_2"/>
    <property type="match status" value="2"/>
</dbReference>
<evidence type="ECO:0000259" key="12">
    <source>
        <dbReference type="PROSITE" id="PS50893"/>
    </source>
</evidence>
<dbReference type="GO" id="GO:0016887">
    <property type="term" value="F:ATP hydrolysis activity"/>
    <property type="evidence" value="ECO:0007669"/>
    <property type="project" value="InterPro"/>
</dbReference>
<evidence type="ECO:0000256" key="2">
    <source>
        <dbReference type="ARBA" id="ARBA00009726"/>
    </source>
</evidence>
<feature type="domain" description="ABC transporter" evidence="12">
    <location>
        <begin position="455"/>
        <end position="694"/>
    </location>
</feature>
<dbReference type="EMBL" id="JAQGDS010000008">
    <property type="protein sequence ID" value="KAJ6258836.1"/>
    <property type="molecule type" value="Genomic_DNA"/>
</dbReference>
<keyword evidence="6" id="KW-0547">Nucleotide-binding</keyword>
<reference evidence="13" key="1">
    <citation type="submission" date="2023-01" db="EMBL/GenBank/DDBJ databases">
        <title>The chitinases involved in constricting ring structure development in the nematode-trapping fungus Drechslerella dactyloides.</title>
        <authorList>
            <person name="Wang R."/>
            <person name="Zhang L."/>
            <person name="Tang P."/>
            <person name="Li S."/>
            <person name="Liang L."/>
        </authorList>
    </citation>
    <scope>NUCLEOTIDE SEQUENCE</scope>
    <source>
        <strain evidence="13">YMF1.00031</strain>
    </source>
</reference>
<comment type="caution">
    <text evidence="13">The sequence shown here is derived from an EMBL/GenBank/DDBJ whole genome shotgun (WGS) entry which is preliminary data.</text>
</comment>
<evidence type="ECO:0000256" key="5">
    <source>
        <dbReference type="ARBA" id="ARBA00022692"/>
    </source>
</evidence>
<dbReference type="InterPro" id="IPR017871">
    <property type="entry name" value="ABC_transporter-like_CS"/>
</dbReference>
<keyword evidence="5" id="KW-0812">Transmembrane</keyword>
<evidence type="ECO:0000256" key="1">
    <source>
        <dbReference type="ARBA" id="ARBA00004651"/>
    </source>
</evidence>